<evidence type="ECO:0000313" key="2">
    <source>
        <dbReference type="EMBL" id="PSJ60767.1"/>
    </source>
</evidence>
<protein>
    <recommendedName>
        <fullName evidence="1">Chromosomal replication initiator DnaA C-terminal domain-containing protein</fullName>
    </recommendedName>
</protein>
<dbReference type="AlphaFoldDB" id="A0A2P7SE71"/>
<organism evidence="2 3">
    <name type="scientific">Pseudaminobacter soli</name>
    <name type="common">ex Li et al. 2025</name>
    <dbReference type="NCBI Taxonomy" id="1295366"/>
    <lineage>
        <taxon>Bacteria</taxon>
        <taxon>Pseudomonadati</taxon>
        <taxon>Pseudomonadota</taxon>
        <taxon>Alphaproteobacteria</taxon>
        <taxon>Hyphomicrobiales</taxon>
        <taxon>Phyllobacteriaceae</taxon>
        <taxon>Pseudaminobacter</taxon>
    </lineage>
</organism>
<dbReference type="GO" id="GO:0006270">
    <property type="term" value="P:DNA replication initiation"/>
    <property type="evidence" value="ECO:0007669"/>
    <property type="project" value="InterPro"/>
</dbReference>
<gene>
    <name evidence="2" type="ORF">C7I85_12045</name>
</gene>
<dbReference type="SUPFAM" id="SSF48295">
    <property type="entry name" value="TrpR-like"/>
    <property type="match status" value="1"/>
</dbReference>
<reference evidence="2 3" key="1">
    <citation type="submission" date="2018-03" db="EMBL/GenBank/DDBJ databases">
        <title>The draft genome of Mesorhizobium soli JCM 19897.</title>
        <authorList>
            <person name="Li L."/>
            <person name="Liu L."/>
            <person name="Liang L."/>
            <person name="Wang T."/>
            <person name="Zhang X."/>
        </authorList>
    </citation>
    <scope>NUCLEOTIDE SEQUENCE [LARGE SCALE GENOMIC DNA]</scope>
    <source>
        <strain evidence="2 3">JCM 19897</strain>
    </source>
</reference>
<dbReference type="GO" id="GO:0006275">
    <property type="term" value="P:regulation of DNA replication"/>
    <property type="evidence" value="ECO:0007669"/>
    <property type="project" value="InterPro"/>
</dbReference>
<dbReference type="SMART" id="SM00760">
    <property type="entry name" value="Bac_DnaA_C"/>
    <property type="match status" value="1"/>
</dbReference>
<comment type="caution">
    <text evidence="2">The sequence shown here is derived from an EMBL/GenBank/DDBJ whole genome shotgun (WGS) entry which is preliminary data.</text>
</comment>
<feature type="domain" description="Chromosomal replication initiator DnaA C-terminal" evidence="1">
    <location>
        <begin position="84"/>
        <end position="157"/>
    </location>
</feature>
<dbReference type="Gene3D" id="1.10.1750.10">
    <property type="match status" value="1"/>
</dbReference>
<evidence type="ECO:0000259" key="1">
    <source>
        <dbReference type="SMART" id="SM00760"/>
    </source>
</evidence>
<keyword evidence="3" id="KW-1185">Reference proteome</keyword>
<name>A0A2P7SE71_9HYPH</name>
<dbReference type="GO" id="GO:0043565">
    <property type="term" value="F:sequence-specific DNA binding"/>
    <property type="evidence" value="ECO:0007669"/>
    <property type="project" value="InterPro"/>
</dbReference>
<dbReference type="InterPro" id="IPR010921">
    <property type="entry name" value="Trp_repressor/repl_initiator"/>
</dbReference>
<dbReference type="InterPro" id="IPR013159">
    <property type="entry name" value="DnaA_C"/>
</dbReference>
<evidence type="ECO:0000313" key="3">
    <source>
        <dbReference type="Proteomes" id="UP000240653"/>
    </source>
</evidence>
<accession>A0A2P7SE71</accession>
<dbReference type="GO" id="GO:0005524">
    <property type="term" value="F:ATP binding"/>
    <property type="evidence" value="ECO:0007669"/>
    <property type="project" value="InterPro"/>
</dbReference>
<dbReference type="EMBL" id="PXYL01000005">
    <property type="protein sequence ID" value="PSJ60767.1"/>
    <property type="molecule type" value="Genomic_DNA"/>
</dbReference>
<dbReference type="Proteomes" id="UP000240653">
    <property type="component" value="Unassembled WGS sequence"/>
</dbReference>
<proteinExistence type="predicted"/>
<dbReference type="OrthoDB" id="7776290at2"/>
<sequence length="160" mass="17722">MCGGRPRDCREDRCMTLAVSSKHTMAGAQRVVVDDGFRLKRLYRRQRVTLLSLRWLAAQEALGRTAAAVEAIEQPDEPEDNGPNPEEIIAAVAAEHGVEVRGILSTSLRSDIVAARGDAVAAVYLNCQIDGRRYTLTELGRVFGFDRTAVRRMLQKRGLK</sequence>